<dbReference type="EMBL" id="ADHJ01000023">
    <property type="protein sequence ID" value="EFU41004.1"/>
    <property type="molecule type" value="Genomic_DNA"/>
</dbReference>
<evidence type="ECO:0000313" key="2">
    <source>
        <dbReference type="Proteomes" id="UP000003094"/>
    </source>
</evidence>
<gene>
    <name evidence="1" type="ORF">PVOR_15264</name>
</gene>
<sequence>MMENTFKGNMFLENESDGHYFINFMLLKTFKNNAESVLEQINRSINGMNAQDKEQKKIIEKRQWVIKEINKFLENRNK</sequence>
<reference evidence="1 2" key="1">
    <citation type="journal article" date="2010" name="BMC Genomics">
        <title>Genome sequence of the pattern forming Paenibacillus vortex bacterium reveals potential for thriving in complex environments.</title>
        <authorList>
            <person name="Sirota-Madi A."/>
            <person name="Olender T."/>
            <person name="Helman Y."/>
            <person name="Ingham C."/>
            <person name="Brainis I."/>
            <person name="Roth D."/>
            <person name="Hagi E."/>
            <person name="Brodsky L."/>
            <person name="Leshkowitz D."/>
            <person name="Galatenko V."/>
            <person name="Nikolaev V."/>
            <person name="Mugasimangalam R.C."/>
            <person name="Bransburg-Zabary S."/>
            <person name="Gutnick D.L."/>
            <person name="Lancet D."/>
            <person name="Ben-Jacob E."/>
        </authorList>
    </citation>
    <scope>NUCLEOTIDE SEQUENCE [LARGE SCALE GENOMIC DNA]</scope>
    <source>
        <strain evidence="1 2">V453</strain>
    </source>
</reference>
<proteinExistence type="predicted"/>
<accession>A0A2R9SUG3</accession>
<evidence type="ECO:0000313" key="1">
    <source>
        <dbReference type="EMBL" id="EFU41004.1"/>
    </source>
</evidence>
<keyword evidence="2" id="KW-1185">Reference proteome</keyword>
<protein>
    <submittedName>
        <fullName evidence="1">Uncharacterized protein</fullName>
    </submittedName>
</protein>
<name>A0A2R9SUG3_9BACL</name>
<dbReference type="Proteomes" id="UP000003094">
    <property type="component" value="Unassembled WGS sequence"/>
</dbReference>
<comment type="caution">
    <text evidence="1">The sequence shown here is derived from an EMBL/GenBank/DDBJ whole genome shotgun (WGS) entry which is preliminary data.</text>
</comment>
<organism evidence="1 2">
    <name type="scientific">Paenibacillus vortex V453</name>
    <dbReference type="NCBI Taxonomy" id="715225"/>
    <lineage>
        <taxon>Bacteria</taxon>
        <taxon>Bacillati</taxon>
        <taxon>Bacillota</taxon>
        <taxon>Bacilli</taxon>
        <taxon>Bacillales</taxon>
        <taxon>Paenibacillaceae</taxon>
        <taxon>Paenibacillus</taxon>
    </lineage>
</organism>
<dbReference type="KEGG" id="pvo:PVOR_15264"/>
<dbReference type="AlphaFoldDB" id="A0A2R9SUG3"/>